<organism evidence="1 2">
    <name type="scientific">Burkholderia multivorans</name>
    <dbReference type="NCBI Taxonomy" id="87883"/>
    <lineage>
        <taxon>Bacteria</taxon>
        <taxon>Pseudomonadati</taxon>
        <taxon>Pseudomonadota</taxon>
        <taxon>Betaproteobacteria</taxon>
        <taxon>Burkholderiales</taxon>
        <taxon>Burkholderiaceae</taxon>
        <taxon>Burkholderia</taxon>
        <taxon>Burkholderia cepacia complex</taxon>
    </lineage>
</organism>
<name>A0A8E2RVI2_9BURK</name>
<dbReference type="AlphaFoldDB" id="A0A8E2RVI2"/>
<dbReference type="Proteomes" id="UP000237686">
    <property type="component" value="Unassembled WGS sequence"/>
</dbReference>
<comment type="caution">
    <text evidence="1">The sequence shown here is derived from an EMBL/GenBank/DDBJ whole genome shotgun (WGS) entry which is preliminary data.</text>
</comment>
<evidence type="ECO:0000313" key="2">
    <source>
        <dbReference type="Proteomes" id="UP000237686"/>
    </source>
</evidence>
<sequence length="59" mass="6606">MYVLRLAQADSALHRFLAGLENLSSLQFAINRKLKQIFEGIDTQTFCNLTQGRGSFNSA</sequence>
<protein>
    <submittedName>
        <fullName evidence="1">Uncharacterized protein</fullName>
    </submittedName>
</protein>
<proteinExistence type="predicted"/>
<dbReference type="EMBL" id="PVFZ01000052">
    <property type="protein sequence ID" value="PRF21294.1"/>
    <property type="molecule type" value="Genomic_DNA"/>
</dbReference>
<gene>
    <name evidence="1" type="ORF">C6P98_19045</name>
</gene>
<accession>A0A8E2RVI2</accession>
<reference evidence="1 2" key="1">
    <citation type="submission" date="2018-03" db="EMBL/GenBank/DDBJ databases">
        <authorList>
            <person name="Nguyen K."/>
            <person name="Fouts D."/>
            <person name="Sutton G."/>
        </authorList>
    </citation>
    <scope>NUCLEOTIDE SEQUENCE [LARGE SCALE GENOMIC DNA]</scope>
    <source>
        <strain evidence="1 2">AU17135</strain>
    </source>
</reference>
<evidence type="ECO:0000313" key="1">
    <source>
        <dbReference type="EMBL" id="PRF21294.1"/>
    </source>
</evidence>